<organism evidence="1">
    <name type="scientific">Anguilla anguilla</name>
    <name type="common">European freshwater eel</name>
    <name type="synonym">Muraena anguilla</name>
    <dbReference type="NCBI Taxonomy" id="7936"/>
    <lineage>
        <taxon>Eukaryota</taxon>
        <taxon>Metazoa</taxon>
        <taxon>Chordata</taxon>
        <taxon>Craniata</taxon>
        <taxon>Vertebrata</taxon>
        <taxon>Euteleostomi</taxon>
        <taxon>Actinopterygii</taxon>
        <taxon>Neopterygii</taxon>
        <taxon>Teleostei</taxon>
        <taxon>Anguilliformes</taxon>
        <taxon>Anguillidae</taxon>
        <taxon>Anguilla</taxon>
    </lineage>
</organism>
<reference evidence="1" key="2">
    <citation type="journal article" date="2015" name="Fish Shellfish Immunol.">
        <title>Early steps in the European eel (Anguilla anguilla)-Vibrio vulnificus interaction in the gills: Role of the RtxA13 toxin.</title>
        <authorList>
            <person name="Callol A."/>
            <person name="Pajuelo D."/>
            <person name="Ebbesson L."/>
            <person name="Teles M."/>
            <person name="MacKenzie S."/>
            <person name="Amaro C."/>
        </authorList>
    </citation>
    <scope>NUCLEOTIDE SEQUENCE</scope>
</reference>
<protein>
    <submittedName>
        <fullName evidence="1">Uncharacterized protein</fullName>
    </submittedName>
</protein>
<dbReference type="EMBL" id="GBXM01067685">
    <property type="protein sequence ID" value="JAH40892.1"/>
    <property type="molecule type" value="Transcribed_RNA"/>
</dbReference>
<dbReference type="AlphaFoldDB" id="A0A0E9SI23"/>
<sequence length="48" mass="5320">MLAKPYLCWQTDSQPYQPGAMKMSHVSLGFHALVNSSLNLSNTKIPLT</sequence>
<name>A0A0E9SI23_ANGAN</name>
<evidence type="ECO:0000313" key="1">
    <source>
        <dbReference type="EMBL" id="JAH40892.1"/>
    </source>
</evidence>
<accession>A0A0E9SI23</accession>
<reference evidence="1" key="1">
    <citation type="submission" date="2014-11" db="EMBL/GenBank/DDBJ databases">
        <authorList>
            <person name="Amaro Gonzalez C."/>
        </authorList>
    </citation>
    <scope>NUCLEOTIDE SEQUENCE</scope>
</reference>
<proteinExistence type="predicted"/>